<keyword evidence="13" id="KW-1185">Reference proteome</keyword>
<dbReference type="Pfam" id="PF03734">
    <property type="entry name" value="YkuD"/>
    <property type="match status" value="1"/>
</dbReference>
<dbReference type="GO" id="GO:0005576">
    <property type="term" value="C:extracellular region"/>
    <property type="evidence" value="ECO:0007669"/>
    <property type="project" value="TreeGrafter"/>
</dbReference>
<dbReference type="InterPro" id="IPR038063">
    <property type="entry name" value="Transpep_catalytic_dom"/>
</dbReference>
<dbReference type="EMBL" id="JACDUS010000001">
    <property type="protein sequence ID" value="MBA2880149.1"/>
    <property type="molecule type" value="Genomic_DNA"/>
</dbReference>
<feature type="active site" description="Nucleophile" evidence="9">
    <location>
        <position position="211"/>
    </location>
</feature>
<comment type="pathway">
    <text evidence="1 9">Cell wall biogenesis; peptidoglycan biosynthesis.</text>
</comment>
<reference evidence="12 13" key="1">
    <citation type="submission" date="2020-07" db="EMBL/GenBank/DDBJ databases">
        <title>Genomic Encyclopedia of Type Strains, Phase IV (KMG-IV): sequencing the most valuable type-strain genomes for metagenomic binning, comparative biology and taxonomic classification.</title>
        <authorList>
            <person name="Goeker M."/>
        </authorList>
    </citation>
    <scope>NUCLEOTIDE SEQUENCE [LARGE SCALE GENOMIC DNA]</scope>
    <source>
        <strain evidence="12 13">DSM 17721</strain>
    </source>
</reference>
<evidence type="ECO:0000256" key="7">
    <source>
        <dbReference type="ARBA" id="ARBA00022984"/>
    </source>
</evidence>
<dbReference type="CDD" id="cd16913">
    <property type="entry name" value="YkuD_like"/>
    <property type="match status" value="1"/>
</dbReference>
<feature type="domain" description="L,D-TPase catalytic" evidence="11">
    <location>
        <begin position="106"/>
        <end position="235"/>
    </location>
</feature>
<keyword evidence="3" id="KW-0328">Glycosyltransferase</keyword>
<keyword evidence="6 9" id="KW-0133">Cell shape</keyword>
<evidence type="ECO:0000259" key="11">
    <source>
        <dbReference type="PROSITE" id="PS52029"/>
    </source>
</evidence>
<dbReference type="InterPro" id="IPR050979">
    <property type="entry name" value="LD-transpeptidase"/>
</dbReference>
<evidence type="ECO:0000256" key="4">
    <source>
        <dbReference type="ARBA" id="ARBA00022679"/>
    </source>
</evidence>
<keyword evidence="5" id="KW-0378">Hydrolase</keyword>
<evidence type="ECO:0000256" key="8">
    <source>
        <dbReference type="ARBA" id="ARBA00023316"/>
    </source>
</evidence>
<proteinExistence type="inferred from homology"/>
<evidence type="ECO:0000313" key="12">
    <source>
        <dbReference type="EMBL" id="MBA2880149.1"/>
    </source>
</evidence>
<sequence>MKTDCLRAACAAALFFLICTGTAFGAAFRYEIQMMADAQTPVMNRVGYEQIHVVRSGETLLDIARNHELGYNELALVYPDMDPWLPPRGKEILIPRTWVLPPTRYQQVVVNIPEMRLYRFFPEHKLVKTYPVGIGRQGAATPKGDTRVVSRIKSPEWTVPEGSRQKVGRAVVPPGPDNPLGDYWIGLADGQIGIHGTNFAWGIGRRVSHGCIRMYPEHVEIFFNEVAVGDRVEILYAPVKVGIQHDKIFLEVHPDIHDIIPDMHAHAEALLRQRGLFSGIDQQRMQRVVTARSGVPEAVGSITDLNQP</sequence>
<keyword evidence="4" id="KW-0808">Transferase</keyword>
<evidence type="ECO:0000256" key="2">
    <source>
        <dbReference type="ARBA" id="ARBA00005992"/>
    </source>
</evidence>
<gene>
    <name evidence="12" type="ORF">HNR65_000456</name>
</gene>
<dbReference type="SUPFAM" id="SSF141523">
    <property type="entry name" value="L,D-transpeptidase catalytic domain-like"/>
    <property type="match status" value="1"/>
</dbReference>
<dbReference type="RefSeq" id="WP_181549812.1">
    <property type="nucleotide sequence ID" value="NZ_JACDUS010000001.1"/>
</dbReference>
<dbReference type="CDD" id="cd00118">
    <property type="entry name" value="LysM"/>
    <property type="match status" value="1"/>
</dbReference>
<organism evidence="12 13">
    <name type="scientific">Desulfosalsimonas propionicica</name>
    <dbReference type="NCBI Taxonomy" id="332175"/>
    <lineage>
        <taxon>Bacteria</taxon>
        <taxon>Pseudomonadati</taxon>
        <taxon>Thermodesulfobacteriota</taxon>
        <taxon>Desulfobacteria</taxon>
        <taxon>Desulfobacterales</taxon>
        <taxon>Desulfosalsimonadaceae</taxon>
        <taxon>Desulfosalsimonas</taxon>
    </lineage>
</organism>
<dbReference type="InterPro" id="IPR018392">
    <property type="entry name" value="LysM"/>
</dbReference>
<dbReference type="InterPro" id="IPR005490">
    <property type="entry name" value="LD_TPept_cat_dom"/>
</dbReference>
<dbReference type="PANTHER" id="PTHR30582">
    <property type="entry name" value="L,D-TRANSPEPTIDASE"/>
    <property type="match status" value="1"/>
</dbReference>
<feature type="signal peptide" evidence="10">
    <location>
        <begin position="1"/>
        <end position="25"/>
    </location>
</feature>
<dbReference type="GO" id="GO:0071972">
    <property type="term" value="F:peptidoglycan L,D-transpeptidase activity"/>
    <property type="evidence" value="ECO:0007669"/>
    <property type="project" value="TreeGrafter"/>
</dbReference>
<dbReference type="GO" id="GO:0018104">
    <property type="term" value="P:peptidoglycan-protein cross-linking"/>
    <property type="evidence" value="ECO:0007669"/>
    <property type="project" value="TreeGrafter"/>
</dbReference>
<dbReference type="PANTHER" id="PTHR30582:SF24">
    <property type="entry name" value="L,D-TRANSPEPTIDASE ERFK_SRFK-RELATED"/>
    <property type="match status" value="1"/>
</dbReference>
<dbReference type="Gene3D" id="2.40.440.10">
    <property type="entry name" value="L,D-transpeptidase catalytic domain-like"/>
    <property type="match status" value="1"/>
</dbReference>
<dbReference type="GO" id="GO:0071555">
    <property type="term" value="P:cell wall organization"/>
    <property type="evidence" value="ECO:0007669"/>
    <property type="project" value="UniProtKB-UniRule"/>
</dbReference>
<dbReference type="Proteomes" id="UP000525298">
    <property type="component" value="Unassembled WGS sequence"/>
</dbReference>
<dbReference type="GO" id="GO:0008360">
    <property type="term" value="P:regulation of cell shape"/>
    <property type="evidence" value="ECO:0007669"/>
    <property type="project" value="UniProtKB-UniRule"/>
</dbReference>
<comment type="caution">
    <text evidence="12">The sequence shown here is derived from an EMBL/GenBank/DDBJ whole genome shotgun (WGS) entry which is preliminary data.</text>
</comment>
<dbReference type="AlphaFoldDB" id="A0A7W0C6N0"/>
<keyword evidence="8 9" id="KW-0961">Cell wall biogenesis/degradation</keyword>
<evidence type="ECO:0000256" key="5">
    <source>
        <dbReference type="ARBA" id="ARBA00022801"/>
    </source>
</evidence>
<evidence type="ECO:0000256" key="9">
    <source>
        <dbReference type="PROSITE-ProRule" id="PRU01373"/>
    </source>
</evidence>
<feature type="active site" description="Proton donor/acceptor" evidence="9">
    <location>
        <position position="195"/>
    </location>
</feature>
<protein>
    <submittedName>
        <fullName evidence="12">L,D-transpeptidase ErfK/SrfK</fullName>
    </submittedName>
</protein>
<evidence type="ECO:0000256" key="6">
    <source>
        <dbReference type="ARBA" id="ARBA00022960"/>
    </source>
</evidence>
<evidence type="ECO:0000256" key="1">
    <source>
        <dbReference type="ARBA" id="ARBA00004752"/>
    </source>
</evidence>
<evidence type="ECO:0000256" key="3">
    <source>
        <dbReference type="ARBA" id="ARBA00022676"/>
    </source>
</evidence>
<keyword evidence="10" id="KW-0732">Signal</keyword>
<feature type="chain" id="PRO_5030651049" evidence="10">
    <location>
        <begin position="26"/>
        <end position="308"/>
    </location>
</feature>
<keyword evidence="7 9" id="KW-0573">Peptidoglycan synthesis</keyword>
<accession>A0A7W0C6N0</accession>
<dbReference type="UniPathway" id="UPA00219"/>
<comment type="similarity">
    <text evidence="2">Belongs to the YkuD family.</text>
</comment>
<evidence type="ECO:0000256" key="10">
    <source>
        <dbReference type="SAM" id="SignalP"/>
    </source>
</evidence>
<name>A0A7W0C6N0_9BACT</name>
<evidence type="ECO:0000313" key="13">
    <source>
        <dbReference type="Proteomes" id="UP000525298"/>
    </source>
</evidence>
<dbReference type="GO" id="GO:0016757">
    <property type="term" value="F:glycosyltransferase activity"/>
    <property type="evidence" value="ECO:0007669"/>
    <property type="project" value="UniProtKB-KW"/>
</dbReference>
<dbReference type="PROSITE" id="PS52029">
    <property type="entry name" value="LD_TPASE"/>
    <property type="match status" value="1"/>
</dbReference>